<organism evidence="2">
    <name type="scientific">uncultured Rubrobacteraceae bacterium</name>
    <dbReference type="NCBI Taxonomy" id="349277"/>
    <lineage>
        <taxon>Bacteria</taxon>
        <taxon>Bacillati</taxon>
        <taxon>Actinomycetota</taxon>
        <taxon>Rubrobacteria</taxon>
        <taxon>Rubrobacterales</taxon>
        <taxon>Rubrobacteraceae</taxon>
        <taxon>environmental samples</taxon>
    </lineage>
</organism>
<feature type="compositionally biased region" description="Basic and acidic residues" evidence="1">
    <location>
        <begin position="70"/>
        <end position="80"/>
    </location>
</feature>
<feature type="compositionally biased region" description="Gly residues" evidence="1">
    <location>
        <begin position="18"/>
        <end position="44"/>
    </location>
</feature>
<gene>
    <name evidence="2" type="ORF">AVDCRST_MAG01-01-1044</name>
</gene>
<proteinExistence type="predicted"/>
<accession>A0A6J4NXN9</accession>
<sequence length="80" mass="7447">ALAVAGGQAEVQRAGAADVGGGSAGRYEARGGGGRGGSGGGVPAGGREEAGLQGVLVVRAGPERIGPGAAERDAAGRRPV</sequence>
<evidence type="ECO:0000256" key="1">
    <source>
        <dbReference type="SAM" id="MobiDB-lite"/>
    </source>
</evidence>
<feature type="non-terminal residue" evidence="2">
    <location>
        <position position="80"/>
    </location>
</feature>
<feature type="non-terminal residue" evidence="2">
    <location>
        <position position="1"/>
    </location>
</feature>
<dbReference type="AlphaFoldDB" id="A0A6J4NXN9"/>
<feature type="region of interest" description="Disordered" evidence="1">
    <location>
        <begin position="1"/>
        <end position="80"/>
    </location>
</feature>
<name>A0A6J4NXN9_9ACTN</name>
<protein>
    <submittedName>
        <fullName evidence="2">Uncharacterized protein</fullName>
    </submittedName>
</protein>
<dbReference type="EMBL" id="CADCUW010000148">
    <property type="protein sequence ID" value="CAA9400421.1"/>
    <property type="molecule type" value="Genomic_DNA"/>
</dbReference>
<reference evidence="2" key="1">
    <citation type="submission" date="2020-02" db="EMBL/GenBank/DDBJ databases">
        <authorList>
            <person name="Meier V. D."/>
        </authorList>
    </citation>
    <scope>NUCLEOTIDE SEQUENCE</scope>
    <source>
        <strain evidence="2">AVDCRST_MAG01</strain>
    </source>
</reference>
<evidence type="ECO:0000313" key="2">
    <source>
        <dbReference type="EMBL" id="CAA9400421.1"/>
    </source>
</evidence>